<sequence>MPPLNILIVGCSIAGPTLATFLLLSPLPASEKPHITILERSPALRVDGQNIDVRGTGVTIIRKLGLEAAVRASTTGEEGVQFVDRDNRIWAAFPADKSGKVSTPTSDIEILRGRLSELLWRRSKLVSEEVQREGGMGIEYIFGDYLDELEQDGEKVHVHFAKGKERRTFDLVVGADGLQSRTRNMVWGAEGERERVKRLGMYGAFFSMPSAKTDSMWRRWFHAPGRRGIMVRPDEQREKTTVFMYVINEKDIRLPAVAEKGREDVKAQKELLKEYFQDAGWESERIIREMIATKDFYYDTVGQVRMDKWSKGRVVLLGDAGYCASPLSGMGTTLALNGAYNLAGALERCLNDHTAAFAEYENKMRPLVDRAQKLAPGMPHMLNPETAWGVWVLNAIMYFFSWSGLISLMFKLGAGPPANAVPVEDYEFKELPEMRV</sequence>
<dbReference type="Proteomes" id="UP000799118">
    <property type="component" value="Unassembled WGS sequence"/>
</dbReference>
<reference evidence="7" key="1">
    <citation type="journal article" date="2019" name="Environ. Microbiol.">
        <title>Fungal ecological strategies reflected in gene transcription - a case study of two litter decomposers.</title>
        <authorList>
            <person name="Barbi F."/>
            <person name="Kohler A."/>
            <person name="Barry K."/>
            <person name="Baskaran P."/>
            <person name="Daum C."/>
            <person name="Fauchery L."/>
            <person name="Ihrmark K."/>
            <person name="Kuo A."/>
            <person name="LaButti K."/>
            <person name="Lipzen A."/>
            <person name="Morin E."/>
            <person name="Grigoriev I.V."/>
            <person name="Henrissat B."/>
            <person name="Lindahl B."/>
            <person name="Martin F."/>
        </authorList>
    </citation>
    <scope>NUCLEOTIDE SEQUENCE</scope>
    <source>
        <strain evidence="7">JB14</strain>
    </source>
</reference>
<dbReference type="Gene3D" id="3.50.50.60">
    <property type="entry name" value="FAD/NAD(P)-binding domain"/>
    <property type="match status" value="1"/>
</dbReference>
<dbReference type="AlphaFoldDB" id="A0A6A4I1Z2"/>
<evidence type="ECO:0000256" key="5">
    <source>
        <dbReference type="SAM" id="SignalP"/>
    </source>
</evidence>
<evidence type="ECO:0000256" key="4">
    <source>
        <dbReference type="SAM" id="Phobius"/>
    </source>
</evidence>
<keyword evidence="4" id="KW-0812">Transmembrane</keyword>
<evidence type="ECO:0000313" key="7">
    <source>
        <dbReference type="EMBL" id="KAE9405792.1"/>
    </source>
</evidence>
<dbReference type="PRINTS" id="PR00420">
    <property type="entry name" value="RNGMNOXGNASE"/>
</dbReference>
<accession>A0A6A4I1Z2</accession>
<keyword evidence="1" id="KW-0285">Flavoprotein</keyword>
<keyword evidence="2" id="KW-0274">FAD</keyword>
<dbReference type="InterPro" id="IPR002938">
    <property type="entry name" value="FAD-bd"/>
</dbReference>
<gene>
    <name evidence="7" type="ORF">BT96DRAFT_972254</name>
</gene>
<organism evidence="7 8">
    <name type="scientific">Gymnopus androsaceus JB14</name>
    <dbReference type="NCBI Taxonomy" id="1447944"/>
    <lineage>
        <taxon>Eukaryota</taxon>
        <taxon>Fungi</taxon>
        <taxon>Dikarya</taxon>
        <taxon>Basidiomycota</taxon>
        <taxon>Agaricomycotina</taxon>
        <taxon>Agaricomycetes</taxon>
        <taxon>Agaricomycetidae</taxon>
        <taxon>Agaricales</taxon>
        <taxon>Marasmiineae</taxon>
        <taxon>Omphalotaceae</taxon>
        <taxon>Gymnopus</taxon>
    </lineage>
</organism>
<feature type="chain" id="PRO_5025464620" evidence="5">
    <location>
        <begin position="20"/>
        <end position="436"/>
    </location>
</feature>
<evidence type="ECO:0000259" key="6">
    <source>
        <dbReference type="Pfam" id="PF01494"/>
    </source>
</evidence>
<dbReference type="EMBL" id="ML769406">
    <property type="protein sequence ID" value="KAE9405792.1"/>
    <property type="molecule type" value="Genomic_DNA"/>
</dbReference>
<keyword evidence="4" id="KW-1133">Transmembrane helix</keyword>
<dbReference type="SUPFAM" id="SSF51905">
    <property type="entry name" value="FAD/NAD(P)-binding domain"/>
    <property type="match status" value="1"/>
</dbReference>
<dbReference type="InterPro" id="IPR036188">
    <property type="entry name" value="FAD/NAD-bd_sf"/>
</dbReference>
<keyword evidence="3" id="KW-0560">Oxidoreductase</keyword>
<feature type="signal peptide" evidence="5">
    <location>
        <begin position="1"/>
        <end position="19"/>
    </location>
</feature>
<dbReference type="PANTHER" id="PTHR46865">
    <property type="entry name" value="OXIDOREDUCTASE-RELATED"/>
    <property type="match status" value="1"/>
</dbReference>
<keyword evidence="5" id="KW-0732">Signal</keyword>
<dbReference type="OrthoDB" id="655030at2759"/>
<protein>
    <submittedName>
        <fullName evidence="7">Oxidoreductase</fullName>
    </submittedName>
</protein>
<dbReference type="GO" id="GO:0016491">
    <property type="term" value="F:oxidoreductase activity"/>
    <property type="evidence" value="ECO:0007669"/>
    <property type="project" value="UniProtKB-KW"/>
</dbReference>
<evidence type="ECO:0000256" key="2">
    <source>
        <dbReference type="ARBA" id="ARBA00022827"/>
    </source>
</evidence>
<dbReference type="InterPro" id="IPR051704">
    <property type="entry name" value="FAD_aromatic-hydroxylase"/>
</dbReference>
<evidence type="ECO:0000256" key="1">
    <source>
        <dbReference type="ARBA" id="ARBA00022630"/>
    </source>
</evidence>
<name>A0A6A4I1Z2_9AGAR</name>
<feature type="domain" description="FAD-binding" evidence="6">
    <location>
        <begin position="5"/>
        <end position="370"/>
    </location>
</feature>
<keyword evidence="4" id="KW-0472">Membrane</keyword>
<keyword evidence="8" id="KW-1185">Reference proteome</keyword>
<dbReference type="GO" id="GO:0071949">
    <property type="term" value="F:FAD binding"/>
    <property type="evidence" value="ECO:0007669"/>
    <property type="project" value="InterPro"/>
</dbReference>
<feature type="transmembrane region" description="Helical" evidence="4">
    <location>
        <begin position="388"/>
        <end position="410"/>
    </location>
</feature>
<dbReference type="Gene3D" id="3.30.9.10">
    <property type="entry name" value="D-Amino Acid Oxidase, subunit A, domain 2"/>
    <property type="match status" value="1"/>
</dbReference>
<dbReference type="Pfam" id="PF01494">
    <property type="entry name" value="FAD_binding_3"/>
    <property type="match status" value="1"/>
</dbReference>
<evidence type="ECO:0000256" key="3">
    <source>
        <dbReference type="ARBA" id="ARBA00023002"/>
    </source>
</evidence>
<dbReference type="PANTHER" id="PTHR46865:SF2">
    <property type="entry name" value="MONOOXYGENASE"/>
    <property type="match status" value="1"/>
</dbReference>
<evidence type="ECO:0000313" key="8">
    <source>
        <dbReference type="Proteomes" id="UP000799118"/>
    </source>
</evidence>
<proteinExistence type="predicted"/>